<proteinExistence type="predicted"/>
<keyword evidence="1" id="KW-0418">Kinase</keyword>
<dbReference type="OrthoDB" id="9810372at2"/>
<dbReference type="Pfam" id="PF00480">
    <property type="entry name" value="ROK"/>
    <property type="match status" value="1"/>
</dbReference>
<accession>A0A512DYL4</accession>
<dbReference type="Gene3D" id="3.30.420.40">
    <property type="match status" value="2"/>
</dbReference>
<name>A0A512DYL4_9PROT</name>
<protein>
    <submittedName>
        <fullName evidence="1">Fructokinase</fullName>
    </submittedName>
</protein>
<keyword evidence="1" id="KW-0808">Transferase</keyword>
<dbReference type="PANTHER" id="PTHR18964">
    <property type="entry name" value="ROK (REPRESSOR, ORF, KINASE) FAMILY"/>
    <property type="match status" value="1"/>
</dbReference>
<dbReference type="Proteomes" id="UP000321523">
    <property type="component" value="Unassembled WGS sequence"/>
</dbReference>
<dbReference type="AlphaFoldDB" id="A0A512DYL4"/>
<reference evidence="1 2" key="1">
    <citation type="submission" date="2019-07" db="EMBL/GenBank/DDBJ databases">
        <title>Whole genome shotgun sequence of Skermanella aerolata NBRC 106429.</title>
        <authorList>
            <person name="Hosoyama A."/>
            <person name="Uohara A."/>
            <person name="Ohji S."/>
            <person name="Ichikawa N."/>
        </authorList>
    </citation>
    <scope>NUCLEOTIDE SEQUENCE [LARGE SCALE GENOMIC DNA]</scope>
    <source>
        <strain evidence="1 2">NBRC 106429</strain>
    </source>
</reference>
<evidence type="ECO:0000313" key="1">
    <source>
        <dbReference type="EMBL" id="GEO41571.1"/>
    </source>
</evidence>
<dbReference type="CDD" id="cd24066">
    <property type="entry name" value="ASKHA_NBD_ROK_EcFRK-like"/>
    <property type="match status" value="1"/>
</dbReference>
<organism evidence="1 2">
    <name type="scientific">Skermanella aerolata</name>
    <dbReference type="NCBI Taxonomy" id="393310"/>
    <lineage>
        <taxon>Bacteria</taxon>
        <taxon>Pseudomonadati</taxon>
        <taxon>Pseudomonadota</taxon>
        <taxon>Alphaproteobacteria</taxon>
        <taxon>Rhodospirillales</taxon>
        <taxon>Azospirillaceae</taxon>
        <taxon>Skermanella</taxon>
    </lineage>
</organism>
<keyword evidence="2" id="KW-1185">Reference proteome</keyword>
<dbReference type="PANTHER" id="PTHR18964:SF174">
    <property type="entry name" value="D-ALLOSE KINASE-RELATED"/>
    <property type="match status" value="1"/>
</dbReference>
<dbReference type="InterPro" id="IPR049874">
    <property type="entry name" value="ROK_cs"/>
</dbReference>
<sequence length="300" mass="30774">MRIGVDVGGTKIEAVALGSTDQVAARLRVPTPRGDYPATVEAVAGIVRAIERETGRHGTVGVGMPGSISPTTGLIKGSNSVWMTGKPFRDDLEKALGRPVRCANDANCLAASEAFDGAGAGVDIVFAAVLGTGCGGGLALGGKVHEGRNTAAGEWGHNALPLLHETVLEAPPCFCGRSGCIETFLAGPAFEADYSARAGRFLPAAAIAELALRGDPTAAEALDAYEDRLARALGLVVNLIDPDMIVLGGGISNIRHLYRAVPALLARYTFGGECRTPVVPATHGDSSGVRGAARLWPLSG</sequence>
<dbReference type="GO" id="GO:0004396">
    <property type="term" value="F:hexokinase activity"/>
    <property type="evidence" value="ECO:0007669"/>
    <property type="project" value="TreeGrafter"/>
</dbReference>
<dbReference type="EMBL" id="BJYZ01000029">
    <property type="protein sequence ID" value="GEO41571.1"/>
    <property type="molecule type" value="Genomic_DNA"/>
</dbReference>
<dbReference type="RefSeq" id="WP_044432805.1">
    <property type="nucleotide sequence ID" value="NZ_BJYZ01000029.1"/>
</dbReference>
<dbReference type="InterPro" id="IPR000600">
    <property type="entry name" value="ROK"/>
</dbReference>
<dbReference type="InterPro" id="IPR043129">
    <property type="entry name" value="ATPase_NBD"/>
</dbReference>
<comment type="caution">
    <text evidence="1">The sequence shown here is derived from an EMBL/GenBank/DDBJ whole genome shotgun (WGS) entry which is preliminary data.</text>
</comment>
<dbReference type="PROSITE" id="PS01125">
    <property type="entry name" value="ROK"/>
    <property type="match status" value="1"/>
</dbReference>
<gene>
    <name evidence="1" type="ORF">SAE02_57190</name>
</gene>
<evidence type="ECO:0000313" key="2">
    <source>
        <dbReference type="Proteomes" id="UP000321523"/>
    </source>
</evidence>
<dbReference type="SUPFAM" id="SSF53067">
    <property type="entry name" value="Actin-like ATPase domain"/>
    <property type="match status" value="1"/>
</dbReference>